<evidence type="ECO:0000256" key="1">
    <source>
        <dbReference type="SAM" id="SignalP"/>
    </source>
</evidence>
<sequence length="450" mass="47017">MKVVRLLASATLLAVALTPSGPAAASAAPAPAPAGTAAAPTSGAFSVLTYNVAGLPDIISSGDPATNTRPIGERLGGYDIVHVQEDFNYHADLYATDQHPYRTPTSGGVPFGSGLNTLSNYPYSDFARVKWNSCNGTDCLTPKGFTASRIRLAEGVYVDFYNAHPNAGSTDADLAARRANISQLSAYVAANSAGNAVVLMGDLNVRYTRTGDNIRDLVAANGLTDVWVQQERGGQPPAAGDPALLCDEANVTDSCEVVDKILYRGNKLVRLSLDRYHNEHARFLTPTGGPLSDHYPHAAWFDWTLAPDLRASDTWGGPHGTPFTDADRVGPAVTRVTLRGGSRLDAVGVDLADGGQLRHGGTGGTESSLTLAPGERVTQVTLTQGQKDGRTRIFSARLSTDQGRTLTAGTPTSAAVTLTAPPGGRLAGFFGRSGSEVDQLGVIWSVSGNG</sequence>
<protein>
    <submittedName>
        <fullName evidence="2">Metal-dependent hydrolase, endonuclease/exonuclease/phosphatase family</fullName>
    </submittedName>
</protein>
<dbReference type="GO" id="GO:0046856">
    <property type="term" value="P:phosphatidylinositol dephosphorylation"/>
    <property type="evidence" value="ECO:0007669"/>
    <property type="project" value="InterPro"/>
</dbReference>
<name>A0A125Q1V9_9ACTN</name>
<dbReference type="InterPro" id="IPR036691">
    <property type="entry name" value="Endo/exonu/phosph_ase_sf"/>
</dbReference>
<dbReference type="Pfam" id="PF01419">
    <property type="entry name" value="Jacalin"/>
    <property type="match status" value="1"/>
</dbReference>
<dbReference type="GO" id="GO:0004527">
    <property type="term" value="F:exonuclease activity"/>
    <property type="evidence" value="ECO:0007669"/>
    <property type="project" value="UniProtKB-KW"/>
</dbReference>
<dbReference type="Gene3D" id="2.100.10.30">
    <property type="entry name" value="Jacalin-like lectin domain"/>
    <property type="match status" value="1"/>
</dbReference>
<dbReference type="SMART" id="SM00915">
    <property type="entry name" value="Jacalin"/>
    <property type="match status" value="1"/>
</dbReference>
<dbReference type="GO" id="GO:0004519">
    <property type="term" value="F:endonuclease activity"/>
    <property type="evidence" value="ECO:0007669"/>
    <property type="project" value="UniProtKB-KW"/>
</dbReference>
<dbReference type="InterPro" id="IPR001229">
    <property type="entry name" value="Jacalin-like_lectin_dom"/>
</dbReference>
<organism evidence="2 3">
    <name type="scientific">Micromonospora rifamycinica</name>
    <dbReference type="NCBI Taxonomy" id="291594"/>
    <lineage>
        <taxon>Bacteria</taxon>
        <taxon>Bacillati</taxon>
        <taxon>Actinomycetota</taxon>
        <taxon>Actinomycetes</taxon>
        <taxon>Micromonosporales</taxon>
        <taxon>Micromonosporaceae</taxon>
        <taxon>Micromonospora</taxon>
    </lineage>
</organism>
<evidence type="ECO:0000313" key="2">
    <source>
        <dbReference type="EMBL" id="SCG81200.1"/>
    </source>
</evidence>
<keyword evidence="2" id="KW-0269">Exonuclease</keyword>
<dbReference type="GO" id="GO:0004767">
    <property type="term" value="F:sphingomyelin phosphodiesterase activity"/>
    <property type="evidence" value="ECO:0007669"/>
    <property type="project" value="InterPro"/>
</dbReference>
<dbReference type="GO" id="GO:0005737">
    <property type="term" value="C:cytoplasm"/>
    <property type="evidence" value="ECO:0007669"/>
    <property type="project" value="TreeGrafter"/>
</dbReference>
<evidence type="ECO:0000313" key="3">
    <source>
        <dbReference type="Proteomes" id="UP000198226"/>
    </source>
</evidence>
<reference evidence="3" key="1">
    <citation type="submission" date="2016-06" db="EMBL/GenBank/DDBJ databases">
        <authorList>
            <person name="Varghese N."/>
            <person name="Submissions Spin"/>
        </authorList>
    </citation>
    <scope>NUCLEOTIDE SEQUENCE [LARGE SCALE GENOMIC DNA]</scope>
    <source>
        <strain evidence="3">DSM 44983</strain>
    </source>
</reference>
<dbReference type="Gene3D" id="3.60.10.10">
    <property type="entry name" value="Endonuclease/exonuclease/phosphatase"/>
    <property type="match status" value="1"/>
</dbReference>
<keyword evidence="2" id="KW-0378">Hydrolase</keyword>
<dbReference type="InterPro" id="IPR000300">
    <property type="entry name" value="IPPc"/>
</dbReference>
<dbReference type="RefSeq" id="WP_067304406.1">
    <property type="nucleotide sequence ID" value="NZ_LRMV01000023.1"/>
</dbReference>
<gene>
    <name evidence="2" type="ORF">GA0070623_5574</name>
</gene>
<dbReference type="Proteomes" id="UP000198226">
    <property type="component" value="Chromosome I"/>
</dbReference>
<proteinExistence type="predicted"/>
<dbReference type="InterPro" id="IPR036404">
    <property type="entry name" value="Jacalin-like_lectin_dom_sf"/>
</dbReference>
<dbReference type="PANTHER" id="PTHR16320:SF1">
    <property type="entry name" value="SPHINGOMYELINASE DDB_G0288017"/>
    <property type="match status" value="1"/>
</dbReference>
<dbReference type="GO" id="GO:0016791">
    <property type="term" value="F:phosphatase activity"/>
    <property type="evidence" value="ECO:0007669"/>
    <property type="project" value="InterPro"/>
</dbReference>
<dbReference type="EMBL" id="LT607752">
    <property type="protein sequence ID" value="SCG81200.1"/>
    <property type="molecule type" value="Genomic_DNA"/>
</dbReference>
<dbReference type="AlphaFoldDB" id="A0A125Q1V9"/>
<dbReference type="Pfam" id="PF22669">
    <property type="entry name" value="Exo_endo_phos2"/>
    <property type="match status" value="1"/>
</dbReference>
<keyword evidence="2" id="KW-0255">Endonuclease</keyword>
<keyword evidence="2" id="KW-0540">Nuclease</keyword>
<dbReference type="CDD" id="cd09615">
    <property type="entry name" value="Jacalin_EEP"/>
    <property type="match status" value="1"/>
</dbReference>
<keyword evidence="1" id="KW-0732">Signal</keyword>
<dbReference type="OrthoDB" id="7316663at2"/>
<feature type="chain" id="PRO_5039552193" evidence="1">
    <location>
        <begin position="26"/>
        <end position="450"/>
    </location>
</feature>
<dbReference type="SUPFAM" id="SSF56219">
    <property type="entry name" value="DNase I-like"/>
    <property type="match status" value="1"/>
</dbReference>
<feature type="signal peptide" evidence="1">
    <location>
        <begin position="1"/>
        <end position="25"/>
    </location>
</feature>
<dbReference type="PROSITE" id="PS51752">
    <property type="entry name" value="JACALIN_LECTIN"/>
    <property type="match status" value="1"/>
</dbReference>
<keyword evidence="3" id="KW-1185">Reference proteome</keyword>
<dbReference type="SUPFAM" id="SSF51101">
    <property type="entry name" value="Mannose-binding lectins"/>
    <property type="match status" value="1"/>
</dbReference>
<accession>A0A125Q1V9</accession>
<dbReference type="InterPro" id="IPR038772">
    <property type="entry name" value="Sph/SMPD2-like"/>
</dbReference>
<dbReference type="PANTHER" id="PTHR16320">
    <property type="entry name" value="SPHINGOMYELINASE FAMILY MEMBER"/>
    <property type="match status" value="1"/>
</dbReference>